<accession>A0ABQ5IF70</accession>
<dbReference type="Proteomes" id="UP001151760">
    <property type="component" value="Unassembled WGS sequence"/>
</dbReference>
<name>A0ABQ5IF70_9ASTR</name>
<evidence type="ECO:0000313" key="1">
    <source>
        <dbReference type="EMBL" id="GJT98082.1"/>
    </source>
</evidence>
<evidence type="ECO:0000313" key="2">
    <source>
        <dbReference type="Proteomes" id="UP001151760"/>
    </source>
</evidence>
<reference evidence="1" key="2">
    <citation type="submission" date="2022-01" db="EMBL/GenBank/DDBJ databases">
        <authorList>
            <person name="Yamashiro T."/>
            <person name="Shiraishi A."/>
            <person name="Satake H."/>
            <person name="Nakayama K."/>
        </authorList>
    </citation>
    <scope>NUCLEOTIDE SEQUENCE</scope>
</reference>
<sequence>MMHHINRTHPFVRTQNQRALFGGYLNHTHPRGAAEKPHAPLGWRWVVVDDVGEEMEVMVAFGREGGDDDDNDNDSGGSRWWRWWWRVTARDDGDQVDPVINIIFGVGRKSPPEKFSGGGSEAAVVAGGGAGGGSKTGINRRYTRKVSYSKTSEEGVLRESKFVIKSLNVDDESHFYNLVMFDDSPQRGLCMCLSCLRELHYLLDKVVSVGTAPGPNSSDHNVNIIINGDGMPRIRTFRETLFPE</sequence>
<proteinExistence type="predicted"/>
<gene>
    <name evidence="1" type="ORF">Tco_1093600</name>
</gene>
<keyword evidence="2" id="KW-1185">Reference proteome</keyword>
<organism evidence="1 2">
    <name type="scientific">Tanacetum coccineum</name>
    <dbReference type="NCBI Taxonomy" id="301880"/>
    <lineage>
        <taxon>Eukaryota</taxon>
        <taxon>Viridiplantae</taxon>
        <taxon>Streptophyta</taxon>
        <taxon>Embryophyta</taxon>
        <taxon>Tracheophyta</taxon>
        <taxon>Spermatophyta</taxon>
        <taxon>Magnoliopsida</taxon>
        <taxon>eudicotyledons</taxon>
        <taxon>Gunneridae</taxon>
        <taxon>Pentapetalae</taxon>
        <taxon>asterids</taxon>
        <taxon>campanulids</taxon>
        <taxon>Asterales</taxon>
        <taxon>Asteraceae</taxon>
        <taxon>Asteroideae</taxon>
        <taxon>Anthemideae</taxon>
        <taxon>Anthemidinae</taxon>
        <taxon>Tanacetum</taxon>
    </lineage>
</organism>
<reference evidence="1" key="1">
    <citation type="journal article" date="2022" name="Int. J. Mol. Sci.">
        <title>Draft Genome of Tanacetum Coccineum: Genomic Comparison of Closely Related Tanacetum-Family Plants.</title>
        <authorList>
            <person name="Yamashiro T."/>
            <person name="Shiraishi A."/>
            <person name="Nakayama K."/>
            <person name="Satake H."/>
        </authorList>
    </citation>
    <scope>NUCLEOTIDE SEQUENCE</scope>
</reference>
<protein>
    <submittedName>
        <fullName evidence="1">Uncharacterized protein</fullName>
    </submittedName>
</protein>
<dbReference type="EMBL" id="BQNB010020642">
    <property type="protein sequence ID" value="GJT98082.1"/>
    <property type="molecule type" value="Genomic_DNA"/>
</dbReference>
<comment type="caution">
    <text evidence="1">The sequence shown here is derived from an EMBL/GenBank/DDBJ whole genome shotgun (WGS) entry which is preliminary data.</text>
</comment>